<dbReference type="AlphaFoldDB" id="A0A386PWR9"/>
<dbReference type="RefSeq" id="WP_120143192.1">
    <property type="nucleotide sequence ID" value="NZ_CP031933.2"/>
</dbReference>
<proteinExistence type="predicted"/>
<protein>
    <recommendedName>
        <fullName evidence="3">DNA-directed RNA polymerase beta subunit</fullName>
    </recommendedName>
</protein>
<name>A0A386PWR9_9LACO</name>
<dbReference type="OrthoDB" id="1644322at2"/>
<gene>
    <name evidence="1" type="ORF">D1B17_10140</name>
</gene>
<accession>A0A386PWR9</accession>
<evidence type="ECO:0000313" key="1">
    <source>
        <dbReference type="EMBL" id="AYE38967.1"/>
    </source>
</evidence>
<dbReference type="EMBL" id="CP031933">
    <property type="protein sequence ID" value="AYE38967.1"/>
    <property type="molecule type" value="Genomic_DNA"/>
</dbReference>
<organism evidence="1 2">
    <name type="scientific">Companilactobacillus zhachilii</name>
    <dbReference type="NCBI Taxonomy" id="2304606"/>
    <lineage>
        <taxon>Bacteria</taxon>
        <taxon>Bacillati</taxon>
        <taxon>Bacillota</taxon>
        <taxon>Bacilli</taxon>
        <taxon>Lactobacillales</taxon>
        <taxon>Lactobacillaceae</taxon>
        <taxon>Companilactobacillus</taxon>
    </lineage>
</organism>
<dbReference type="Proteomes" id="UP000267208">
    <property type="component" value="Chromosome"/>
</dbReference>
<evidence type="ECO:0000313" key="2">
    <source>
        <dbReference type="Proteomes" id="UP000267208"/>
    </source>
</evidence>
<reference evidence="2" key="1">
    <citation type="submission" date="2018-08" db="EMBL/GenBank/DDBJ databases">
        <title>Genome of Lactobacillus sp. HBUAS52074.</title>
        <authorList>
            <person name="Guo Z."/>
            <person name="Zhang Z.D."/>
        </authorList>
    </citation>
    <scope>NUCLEOTIDE SEQUENCE [LARGE SCALE GENOMIC DNA]</scope>
    <source>
        <strain evidence="2">HBUAS52074</strain>
    </source>
</reference>
<keyword evidence="2" id="KW-1185">Reference proteome</keyword>
<dbReference type="KEGG" id="lzh:D1B17_10140"/>
<sequence>MNSKYEYDSTVVQTFFDNYYHDRGKMKWQGFYLSDHTAALKRQAKALNQQHQLRHEQTEEEITKFLMQSFTYNQIIKVQLNICDTNNQVQADLTGEVSGYNDDLFYLDSGKKFHLGDVRNVEVVT</sequence>
<evidence type="ECO:0008006" key="3">
    <source>
        <dbReference type="Google" id="ProtNLM"/>
    </source>
</evidence>